<keyword evidence="2" id="KW-1185">Reference proteome</keyword>
<organism evidence="1 2">
    <name type="scientific">Metabacillus herbersteinensis</name>
    <dbReference type="NCBI Taxonomy" id="283816"/>
    <lineage>
        <taxon>Bacteria</taxon>
        <taxon>Bacillati</taxon>
        <taxon>Bacillota</taxon>
        <taxon>Bacilli</taxon>
        <taxon>Bacillales</taxon>
        <taxon>Bacillaceae</taxon>
        <taxon>Metabacillus</taxon>
    </lineage>
</organism>
<evidence type="ECO:0000313" key="2">
    <source>
        <dbReference type="Proteomes" id="UP001589854"/>
    </source>
</evidence>
<dbReference type="EMBL" id="JBHLVO010000006">
    <property type="protein sequence ID" value="MFC0271789.1"/>
    <property type="molecule type" value="Genomic_DNA"/>
</dbReference>
<dbReference type="SUPFAM" id="SSF53187">
    <property type="entry name" value="Zn-dependent exopeptidases"/>
    <property type="match status" value="1"/>
</dbReference>
<name>A0ABV6GDN0_9BACI</name>
<protein>
    <recommendedName>
        <fullName evidence="3">Peptidase M28 domain-containing protein</fullName>
    </recommendedName>
</protein>
<evidence type="ECO:0000313" key="1">
    <source>
        <dbReference type="EMBL" id="MFC0271789.1"/>
    </source>
</evidence>
<dbReference type="Proteomes" id="UP001589854">
    <property type="component" value="Unassembled WGS sequence"/>
</dbReference>
<dbReference type="Gene3D" id="3.40.630.10">
    <property type="entry name" value="Zn peptidases"/>
    <property type="match status" value="1"/>
</dbReference>
<sequence>MEKGLVNWKCTAGGSSDTRIWEEHGIQSVNLSAGYSNEHTDSETLDVEACYEVTKLVDGFFGKSRELRGVLRGIESKELLEILNSRRVKKSEKPL</sequence>
<proteinExistence type="predicted"/>
<accession>A0ABV6GDN0</accession>
<reference evidence="1 2" key="1">
    <citation type="submission" date="2024-09" db="EMBL/GenBank/DDBJ databases">
        <authorList>
            <person name="Sun Q."/>
            <person name="Mori K."/>
        </authorList>
    </citation>
    <scope>NUCLEOTIDE SEQUENCE [LARGE SCALE GENOMIC DNA]</scope>
    <source>
        <strain evidence="1 2">CCM 7228</strain>
    </source>
</reference>
<evidence type="ECO:0008006" key="3">
    <source>
        <dbReference type="Google" id="ProtNLM"/>
    </source>
</evidence>
<comment type="caution">
    <text evidence="1">The sequence shown here is derived from an EMBL/GenBank/DDBJ whole genome shotgun (WGS) entry which is preliminary data.</text>
</comment>
<gene>
    <name evidence="1" type="ORF">ACFFIX_10015</name>
</gene>